<dbReference type="CDD" id="cd08414">
    <property type="entry name" value="PBP2_LTTR_aromatics_like"/>
    <property type="match status" value="1"/>
</dbReference>
<dbReference type="PRINTS" id="PR00039">
    <property type="entry name" value="HTHLYSR"/>
</dbReference>
<dbReference type="InterPro" id="IPR036390">
    <property type="entry name" value="WH_DNA-bd_sf"/>
</dbReference>
<keyword evidence="3" id="KW-0238">DNA-binding</keyword>
<dbReference type="InterPro" id="IPR000847">
    <property type="entry name" value="LysR_HTH_N"/>
</dbReference>
<dbReference type="SUPFAM" id="SSF46785">
    <property type="entry name" value="Winged helix' DNA-binding domain"/>
    <property type="match status" value="1"/>
</dbReference>
<dbReference type="EMBL" id="JBHSPW010000023">
    <property type="protein sequence ID" value="MFC5897510.1"/>
    <property type="molecule type" value="Genomic_DNA"/>
</dbReference>
<keyword evidence="2" id="KW-0805">Transcription regulation</keyword>
<dbReference type="PROSITE" id="PS50931">
    <property type="entry name" value="HTH_LYSR"/>
    <property type="match status" value="1"/>
</dbReference>
<keyword evidence="4" id="KW-0804">Transcription</keyword>
<evidence type="ECO:0000313" key="7">
    <source>
        <dbReference type="Proteomes" id="UP001596241"/>
    </source>
</evidence>
<organism evidence="6 7">
    <name type="scientific">Streptomyces ramulosus</name>
    <dbReference type="NCBI Taxonomy" id="47762"/>
    <lineage>
        <taxon>Bacteria</taxon>
        <taxon>Bacillati</taxon>
        <taxon>Actinomycetota</taxon>
        <taxon>Actinomycetes</taxon>
        <taxon>Kitasatosporales</taxon>
        <taxon>Streptomycetaceae</taxon>
        <taxon>Streptomyces</taxon>
    </lineage>
</organism>
<protein>
    <submittedName>
        <fullName evidence="6">LysR family transcriptional regulator</fullName>
    </submittedName>
</protein>
<dbReference type="RefSeq" id="WP_345093539.1">
    <property type="nucleotide sequence ID" value="NZ_BAAAWG010000025.1"/>
</dbReference>
<keyword evidence="7" id="KW-1185">Reference proteome</keyword>
<dbReference type="Pfam" id="PF03466">
    <property type="entry name" value="LysR_substrate"/>
    <property type="match status" value="1"/>
</dbReference>
<evidence type="ECO:0000256" key="3">
    <source>
        <dbReference type="ARBA" id="ARBA00023125"/>
    </source>
</evidence>
<evidence type="ECO:0000256" key="4">
    <source>
        <dbReference type="ARBA" id="ARBA00023163"/>
    </source>
</evidence>
<evidence type="ECO:0000259" key="5">
    <source>
        <dbReference type="PROSITE" id="PS50931"/>
    </source>
</evidence>
<evidence type="ECO:0000256" key="1">
    <source>
        <dbReference type="ARBA" id="ARBA00009437"/>
    </source>
</evidence>
<dbReference type="InterPro" id="IPR005119">
    <property type="entry name" value="LysR_subst-bd"/>
</dbReference>
<reference evidence="7" key="1">
    <citation type="journal article" date="2019" name="Int. J. Syst. Evol. Microbiol.">
        <title>The Global Catalogue of Microorganisms (GCM) 10K type strain sequencing project: providing services to taxonomists for standard genome sequencing and annotation.</title>
        <authorList>
            <consortium name="The Broad Institute Genomics Platform"/>
            <consortium name="The Broad Institute Genome Sequencing Center for Infectious Disease"/>
            <person name="Wu L."/>
            <person name="Ma J."/>
        </authorList>
    </citation>
    <scope>NUCLEOTIDE SEQUENCE [LARGE SCALE GENOMIC DNA]</scope>
    <source>
        <strain evidence="7">CGMCC 1.15809</strain>
    </source>
</reference>
<evidence type="ECO:0000313" key="6">
    <source>
        <dbReference type="EMBL" id="MFC5897510.1"/>
    </source>
</evidence>
<dbReference type="Gene3D" id="1.10.10.10">
    <property type="entry name" value="Winged helix-like DNA-binding domain superfamily/Winged helix DNA-binding domain"/>
    <property type="match status" value="1"/>
</dbReference>
<feature type="domain" description="HTH lysR-type" evidence="5">
    <location>
        <begin position="15"/>
        <end position="69"/>
    </location>
</feature>
<gene>
    <name evidence="6" type="ORF">ACFP3M_32375</name>
</gene>
<evidence type="ECO:0000256" key="2">
    <source>
        <dbReference type="ARBA" id="ARBA00023015"/>
    </source>
</evidence>
<comment type="similarity">
    <text evidence="1">Belongs to the LysR transcriptional regulatory family.</text>
</comment>
<dbReference type="InterPro" id="IPR036388">
    <property type="entry name" value="WH-like_DNA-bd_sf"/>
</dbReference>
<proteinExistence type="inferred from homology"/>
<dbReference type="PANTHER" id="PTHR30346:SF28">
    <property type="entry name" value="HTH-TYPE TRANSCRIPTIONAL REGULATOR CYNR"/>
    <property type="match status" value="1"/>
</dbReference>
<dbReference type="Pfam" id="PF00126">
    <property type="entry name" value="HTH_1"/>
    <property type="match status" value="1"/>
</dbReference>
<dbReference type="Proteomes" id="UP001596241">
    <property type="component" value="Unassembled WGS sequence"/>
</dbReference>
<name>A0ABW1FTJ8_9ACTN</name>
<accession>A0ABW1FTJ8</accession>
<dbReference type="SUPFAM" id="SSF53850">
    <property type="entry name" value="Periplasmic binding protein-like II"/>
    <property type="match status" value="1"/>
</dbReference>
<dbReference type="Gene3D" id="3.40.190.10">
    <property type="entry name" value="Periplasmic binding protein-like II"/>
    <property type="match status" value="2"/>
</dbReference>
<dbReference type="PANTHER" id="PTHR30346">
    <property type="entry name" value="TRANSCRIPTIONAL DUAL REGULATOR HCAR-RELATED"/>
    <property type="match status" value="1"/>
</dbReference>
<sequence length="326" mass="34113">MTSDINVGDINFSRRLLEQFLVVVQEQHFGRAAELLGMSQPPLSQSIQRLERTVGVRLLERGPGGVRPTPAGAVFAEDVRRLLDLQTAAVTRARRVAAGLDGAVRVGYVSLLSQLYLPELLRVSAAELPGLRVHLLHGSSAALVDQVRTGALDLAFLRDPARLAEDLVGTVVATERISAAVPHGHPLAGADAIDLARLREENFVVPDPTALPTLAEQLQLACRQAGFAPRVAAVADDLSGLSSYVAAGLCVSLLPEGLRGLPVGGVSFVPLTGPEGYLDTAVHAVHRPDPDAAVTRLLAVITGPHSPFGAADAAPDRAPGSADRAG</sequence>
<comment type="caution">
    <text evidence="6">The sequence shown here is derived from an EMBL/GenBank/DDBJ whole genome shotgun (WGS) entry which is preliminary data.</text>
</comment>